<keyword evidence="1 6" id="KW-1277">Toxin-antitoxin system</keyword>
<keyword evidence="5 6" id="KW-0460">Magnesium</keyword>
<evidence type="ECO:0000256" key="5">
    <source>
        <dbReference type="ARBA" id="ARBA00022842"/>
    </source>
</evidence>
<evidence type="ECO:0000256" key="1">
    <source>
        <dbReference type="ARBA" id="ARBA00022649"/>
    </source>
</evidence>
<dbReference type="InterPro" id="IPR002716">
    <property type="entry name" value="PIN_dom"/>
</dbReference>
<sequence length="144" mass="15984">MLMPDLNVLVGAFRRDTNNHEFLKDWLERAVASDDALGLTPAVVTGTVRLVTHRRVFAHPDDVETALQHVASLLEQPGVSMVCPGPRHWQIFSRLCREADARGNLVSDAAHAAIAIEHGATWVTLDRDFARFPGLRWEVPGVSR</sequence>
<keyword evidence="9" id="KW-1185">Reference proteome</keyword>
<dbReference type="GO" id="GO:0045926">
    <property type="term" value="P:negative regulation of growth"/>
    <property type="evidence" value="ECO:0007669"/>
    <property type="project" value="UniProtKB-ARBA"/>
</dbReference>
<dbReference type="GO" id="GO:0090729">
    <property type="term" value="F:toxin activity"/>
    <property type="evidence" value="ECO:0007669"/>
    <property type="project" value="UniProtKB-KW"/>
</dbReference>
<reference evidence="9" key="1">
    <citation type="submission" date="2019-09" db="EMBL/GenBank/DDBJ databases">
        <title>Mumia zhuanghuii sp. nov. isolated from the intestinal contents of plateau pika (Ochotona curzoniae) in the Qinghai-Tibet plateau of China.</title>
        <authorList>
            <person name="Tian Z."/>
        </authorList>
    </citation>
    <scope>NUCLEOTIDE SEQUENCE [LARGE SCALE GENOMIC DNA]</scope>
    <source>
        <strain evidence="9">JCM 30598</strain>
    </source>
</reference>
<dbReference type="InterPro" id="IPR006226">
    <property type="entry name" value="Mtu_PIN"/>
</dbReference>
<dbReference type="GO" id="GO:0000287">
    <property type="term" value="F:magnesium ion binding"/>
    <property type="evidence" value="ECO:0007669"/>
    <property type="project" value="UniProtKB-UniRule"/>
</dbReference>
<keyword evidence="4 6" id="KW-0378">Hydrolase</keyword>
<keyword evidence="3 6" id="KW-0479">Metal-binding</keyword>
<dbReference type="Gene3D" id="3.40.50.1010">
    <property type="entry name" value="5'-nuclease"/>
    <property type="match status" value="1"/>
</dbReference>
<dbReference type="EMBL" id="VYSA01000001">
    <property type="protein sequence ID" value="KAA9111377.1"/>
    <property type="molecule type" value="Genomic_DNA"/>
</dbReference>
<feature type="binding site" evidence="6">
    <location>
        <position position="5"/>
    </location>
    <ligand>
        <name>Mg(2+)</name>
        <dbReference type="ChEBI" id="CHEBI:18420"/>
    </ligand>
</feature>
<evidence type="ECO:0000256" key="3">
    <source>
        <dbReference type="ARBA" id="ARBA00022723"/>
    </source>
</evidence>
<evidence type="ECO:0000313" key="9">
    <source>
        <dbReference type="Proteomes" id="UP000325827"/>
    </source>
</evidence>
<dbReference type="Pfam" id="PF01850">
    <property type="entry name" value="PIN"/>
    <property type="match status" value="1"/>
</dbReference>
<gene>
    <name evidence="6" type="primary">vapC</name>
    <name evidence="8" type="ORF">F6B43_07310</name>
</gene>
<evidence type="ECO:0000313" key="8">
    <source>
        <dbReference type="EMBL" id="KAA9111377.1"/>
    </source>
</evidence>
<dbReference type="InterPro" id="IPR022907">
    <property type="entry name" value="VapC_family"/>
</dbReference>
<comment type="caution">
    <text evidence="8">The sequence shown here is derived from an EMBL/GenBank/DDBJ whole genome shotgun (WGS) entry which is preliminary data.</text>
</comment>
<proteinExistence type="inferred from homology"/>
<name>A0A5J5J5C7_9MICO</name>
<accession>A0A5J5J5C7</accession>
<dbReference type="InterPro" id="IPR029060">
    <property type="entry name" value="PIN-like_dom_sf"/>
</dbReference>
<dbReference type="AlphaFoldDB" id="A0A5J5J5C7"/>
<feature type="binding site" evidence="6">
    <location>
        <position position="108"/>
    </location>
    <ligand>
        <name>Mg(2+)</name>
        <dbReference type="ChEBI" id="CHEBI:18420"/>
    </ligand>
</feature>
<organism evidence="8 9">
    <name type="scientific">Microbacterium rhizomatis</name>
    <dbReference type="NCBI Taxonomy" id="1631477"/>
    <lineage>
        <taxon>Bacteria</taxon>
        <taxon>Bacillati</taxon>
        <taxon>Actinomycetota</taxon>
        <taxon>Actinomycetes</taxon>
        <taxon>Micrococcales</taxon>
        <taxon>Microbacteriaceae</taxon>
        <taxon>Microbacterium</taxon>
    </lineage>
</organism>
<evidence type="ECO:0000256" key="2">
    <source>
        <dbReference type="ARBA" id="ARBA00022722"/>
    </source>
</evidence>
<evidence type="ECO:0000259" key="7">
    <source>
        <dbReference type="Pfam" id="PF01850"/>
    </source>
</evidence>
<dbReference type="GO" id="GO:0004540">
    <property type="term" value="F:RNA nuclease activity"/>
    <property type="evidence" value="ECO:0007669"/>
    <property type="project" value="InterPro"/>
</dbReference>
<dbReference type="OrthoDB" id="556169at2"/>
<dbReference type="Proteomes" id="UP000325827">
    <property type="component" value="Unassembled WGS sequence"/>
</dbReference>
<keyword evidence="6" id="KW-0800">Toxin</keyword>
<evidence type="ECO:0000256" key="6">
    <source>
        <dbReference type="HAMAP-Rule" id="MF_00265"/>
    </source>
</evidence>
<dbReference type="HAMAP" id="MF_00265">
    <property type="entry name" value="VapC_Nob1"/>
    <property type="match status" value="1"/>
</dbReference>
<comment type="function">
    <text evidence="6">Toxic component of a toxin-antitoxin (TA) system. An RNase.</text>
</comment>
<protein>
    <recommendedName>
        <fullName evidence="6">Ribonuclease VapC</fullName>
        <shortName evidence="6">RNase VapC</shortName>
        <ecNumber evidence="6">3.1.-.-</ecNumber>
    </recommendedName>
    <alternativeName>
        <fullName evidence="6">Toxin VapC</fullName>
    </alternativeName>
</protein>
<evidence type="ECO:0000256" key="4">
    <source>
        <dbReference type="ARBA" id="ARBA00022801"/>
    </source>
</evidence>
<dbReference type="GO" id="GO:0016788">
    <property type="term" value="F:hydrolase activity, acting on ester bonds"/>
    <property type="evidence" value="ECO:0007669"/>
    <property type="project" value="InterPro"/>
</dbReference>
<dbReference type="EC" id="3.1.-.-" evidence="6"/>
<feature type="domain" description="PIN" evidence="7">
    <location>
        <begin position="3"/>
        <end position="133"/>
    </location>
</feature>
<comment type="cofactor">
    <cofactor evidence="6">
        <name>Mg(2+)</name>
        <dbReference type="ChEBI" id="CHEBI:18420"/>
    </cofactor>
</comment>
<comment type="similarity">
    <text evidence="6">Belongs to the PINc/VapC protein family.</text>
</comment>
<dbReference type="NCBIfam" id="TIGR00028">
    <property type="entry name" value="Mtu_PIN_fam"/>
    <property type="match status" value="1"/>
</dbReference>
<dbReference type="SUPFAM" id="SSF88723">
    <property type="entry name" value="PIN domain-like"/>
    <property type="match status" value="1"/>
</dbReference>
<keyword evidence="2 6" id="KW-0540">Nuclease</keyword>